<name>A0A8C6WI14_9GOBI</name>
<comment type="caution">
    <text evidence="9">Lacks conserved residue(s) required for the propagation of feature annotation.</text>
</comment>
<accession>A0A8C6WI14</accession>
<evidence type="ECO:0000256" key="1">
    <source>
        <dbReference type="ARBA" id="ARBA00004167"/>
    </source>
</evidence>
<evidence type="ECO:0000256" key="7">
    <source>
        <dbReference type="ARBA" id="ARBA00023157"/>
    </source>
</evidence>
<dbReference type="FunFam" id="4.10.400.10:FF:000002">
    <property type="entry name" value="Low-density lipoprotein receptor-related protein 1"/>
    <property type="match status" value="1"/>
</dbReference>
<evidence type="ECO:0000256" key="9">
    <source>
        <dbReference type="PROSITE-ProRule" id="PRU00124"/>
    </source>
</evidence>
<dbReference type="GO" id="GO:0016020">
    <property type="term" value="C:membrane"/>
    <property type="evidence" value="ECO:0007669"/>
    <property type="project" value="UniProtKB-SubCell"/>
</dbReference>
<keyword evidence="5" id="KW-1133">Transmembrane helix</keyword>
<dbReference type="PROSITE" id="PS50068">
    <property type="entry name" value="LDLRA_2"/>
    <property type="match status" value="1"/>
</dbReference>
<evidence type="ECO:0000313" key="11">
    <source>
        <dbReference type="Proteomes" id="UP000694523"/>
    </source>
</evidence>
<evidence type="ECO:0000256" key="8">
    <source>
        <dbReference type="ARBA" id="ARBA00023180"/>
    </source>
</evidence>
<keyword evidence="11" id="KW-1185">Reference proteome</keyword>
<evidence type="ECO:0000256" key="5">
    <source>
        <dbReference type="ARBA" id="ARBA00022989"/>
    </source>
</evidence>
<dbReference type="SMART" id="SM00192">
    <property type="entry name" value="LDLa"/>
    <property type="match status" value="1"/>
</dbReference>
<dbReference type="Pfam" id="PF00057">
    <property type="entry name" value="Ldl_recept_a"/>
    <property type="match status" value="1"/>
</dbReference>
<dbReference type="AlphaFoldDB" id="A0A8C6WI14"/>
<dbReference type="GO" id="GO:0016192">
    <property type="term" value="P:vesicle-mediated transport"/>
    <property type="evidence" value="ECO:0007669"/>
    <property type="project" value="UniProtKB-ARBA"/>
</dbReference>
<dbReference type="InterPro" id="IPR036055">
    <property type="entry name" value="LDL_receptor-like_sf"/>
</dbReference>
<dbReference type="SUPFAM" id="SSF57424">
    <property type="entry name" value="LDL receptor-like module"/>
    <property type="match status" value="1"/>
</dbReference>
<keyword evidence="6" id="KW-0472">Membrane</keyword>
<evidence type="ECO:0000313" key="10">
    <source>
        <dbReference type="Ensembl" id="ENSNMLP00000008822.1"/>
    </source>
</evidence>
<sequence length="119" mass="12811">MNLPAPVEISASVTGIAAMECLTFQCQTDGFCIPKTWECDGHADCEDGSDDVPTRSASLKAGCVMEKMTDSGCAPLTWCALTSTKYVMAKETVPMEQTNHLCVVSSHCLPGHCQIETKY</sequence>
<dbReference type="InterPro" id="IPR002172">
    <property type="entry name" value="LDrepeatLR_classA_rpt"/>
</dbReference>
<evidence type="ECO:0000256" key="6">
    <source>
        <dbReference type="ARBA" id="ARBA00023136"/>
    </source>
</evidence>
<evidence type="ECO:0008006" key="12">
    <source>
        <dbReference type="Google" id="ProtNLM"/>
    </source>
</evidence>
<dbReference type="Gene3D" id="4.10.400.10">
    <property type="entry name" value="Low-density Lipoprotein Receptor"/>
    <property type="match status" value="1"/>
</dbReference>
<keyword evidence="3" id="KW-0732">Signal</keyword>
<keyword evidence="8" id="KW-0325">Glycoprotein</keyword>
<organism evidence="10 11">
    <name type="scientific">Neogobius melanostomus</name>
    <name type="common">round goby</name>
    <dbReference type="NCBI Taxonomy" id="47308"/>
    <lineage>
        <taxon>Eukaryota</taxon>
        <taxon>Metazoa</taxon>
        <taxon>Chordata</taxon>
        <taxon>Craniata</taxon>
        <taxon>Vertebrata</taxon>
        <taxon>Euteleostomi</taxon>
        <taxon>Actinopterygii</taxon>
        <taxon>Neopterygii</taxon>
        <taxon>Teleostei</taxon>
        <taxon>Neoteleostei</taxon>
        <taxon>Acanthomorphata</taxon>
        <taxon>Gobiaria</taxon>
        <taxon>Gobiiformes</taxon>
        <taxon>Gobioidei</taxon>
        <taxon>Gobiidae</taxon>
        <taxon>Benthophilinae</taxon>
        <taxon>Neogobiini</taxon>
        <taxon>Neogobius</taxon>
    </lineage>
</organism>
<keyword evidence="4" id="KW-0677">Repeat</keyword>
<evidence type="ECO:0000256" key="2">
    <source>
        <dbReference type="ARBA" id="ARBA00022692"/>
    </source>
</evidence>
<dbReference type="Ensembl" id="ENSNMLT00000010006.1">
    <property type="protein sequence ID" value="ENSNMLP00000008822.1"/>
    <property type="gene ID" value="ENSNMLG00000006207.1"/>
</dbReference>
<proteinExistence type="predicted"/>
<dbReference type="CDD" id="cd00112">
    <property type="entry name" value="LDLa"/>
    <property type="match status" value="1"/>
</dbReference>
<protein>
    <recommendedName>
        <fullName evidence="12">Low-density lipoprotein receptor domain class A</fullName>
    </recommendedName>
</protein>
<comment type="subcellular location">
    <subcellularLocation>
        <location evidence="1">Membrane</location>
        <topology evidence="1">Single-pass membrane protein</topology>
    </subcellularLocation>
</comment>
<evidence type="ECO:0000256" key="4">
    <source>
        <dbReference type="ARBA" id="ARBA00022737"/>
    </source>
</evidence>
<dbReference type="Proteomes" id="UP000694523">
    <property type="component" value="Unplaced"/>
</dbReference>
<reference evidence="10" key="1">
    <citation type="submission" date="2025-08" db="UniProtKB">
        <authorList>
            <consortium name="Ensembl"/>
        </authorList>
    </citation>
    <scope>IDENTIFICATION</scope>
</reference>
<keyword evidence="7" id="KW-1015">Disulfide bond</keyword>
<keyword evidence="2" id="KW-0812">Transmembrane</keyword>
<evidence type="ECO:0000256" key="3">
    <source>
        <dbReference type="ARBA" id="ARBA00022729"/>
    </source>
</evidence>
<reference evidence="10" key="2">
    <citation type="submission" date="2025-09" db="UniProtKB">
        <authorList>
            <consortium name="Ensembl"/>
        </authorList>
    </citation>
    <scope>IDENTIFICATION</scope>
</reference>